<dbReference type="InterPro" id="IPR050951">
    <property type="entry name" value="Retrovirus_Pol_polyprotein"/>
</dbReference>
<dbReference type="InterPro" id="IPR007110">
    <property type="entry name" value="Ig-like_dom"/>
</dbReference>
<dbReference type="Pfam" id="PF07534">
    <property type="entry name" value="TLD"/>
    <property type="match status" value="1"/>
</dbReference>
<feature type="transmembrane region" description="Helical" evidence="6">
    <location>
        <begin position="20"/>
        <end position="37"/>
    </location>
</feature>
<keyword evidence="1" id="KW-0460">Magnesium</keyword>
<evidence type="ECO:0000256" key="5">
    <source>
        <dbReference type="SAM" id="MobiDB-lite"/>
    </source>
</evidence>
<dbReference type="InterPro" id="IPR021109">
    <property type="entry name" value="Peptidase_aspartic_dom_sf"/>
</dbReference>
<dbReference type="InterPro" id="IPR001969">
    <property type="entry name" value="Aspartic_peptidase_AS"/>
</dbReference>
<keyword evidence="6" id="KW-0472">Membrane</keyword>
<keyword evidence="10" id="KW-1185">Reference proteome</keyword>
<proteinExistence type="predicted"/>
<dbReference type="PANTHER" id="PTHR37984:SF11">
    <property type="entry name" value="INTEGRASE CATALYTIC DOMAIN-CONTAINING PROTEIN"/>
    <property type="match status" value="1"/>
</dbReference>
<dbReference type="InterPro" id="IPR013783">
    <property type="entry name" value="Ig-like_fold"/>
</dbReference>
<dbReference type="InterPro" id="IPR043128">
    <property type="entry name" value="Rev_trsase/Diguanyl_cyclase"/>
</dbReference>
<dbReference type="Pfam" id="PF13927">
    <property type="entry name" value="Ig_3"/>
    <property type="match status" value="1"/>
</dbReference>
<evidence type="ECO:0000256" key="3">
    <source>
        <dbReference type="ARBA" id="ARBA00022908"/>
    </source>
</evidence>
<evidence type="ECO:0000313" key="9">
    <source>
        <dbReference type="EMBL" id="PFX13584.1"/>
    </source>
</evidence>
<feature type="coiled-coil region" evidence="4">
    <location>
        <begin position="1064"/>
        <end position="1091"/>
    </location>
</feature>
<dbReference type="AlphaFoldDB" id="A0A2B4R5G3"/>
<dbReference type="InterPro" id="IPR036179">
    <property type="entry name" value="Ig-like_dom_sf"/>
</dbReference>
<dbReference type="OrthoDB" id="2286242at2759"/>
<feature type="domain" description="Ig-like" evidence="7">
    <location>
        <begin position="228"/>
        <end position="295"/>
    </location>
</feature>
<comment type="caution">
    <text evidence="9">The sequence shown here is derived from an EMBL/GenBank/DDBJ whole genome shotgun (WGS) entry which is preliminary data.</text>
</comment>
<dbReference type="SUPFAM" id="SSF48726">
    <property type="entry name" value="Immunoglobulin"/>
    <property type="match status" value="1"/>
</dbReference>
<dbReference type="GO" id="GO:0015074">
    <property type="term" value="P:DNA integration"/>
    <property type="evidence" value="ECO:0007669"/>
    <property type="project" value="UniProtKB-KW"/>
</dbReference>
<sequence length="1126" mass="124975">MDAKKSVHARPCEKFSRISVAISVTSLTLVTLLFMRIELVHMNSKALETSLENRIRRIDGDLKTNIERIVTKKLKFYETALTTRSKERSDVIFGTITLQQVRQEIDNKFNHSCRITSKICQAGPPGPRGAHGYPGYKGEKGAVGKTGPRGPQGPIGAPGSSGKRGPVGPQGAKGDKGDKGSVGATGIRGETGSKGRQGQKGSIGLKGNRGSRGLVGIQGPKGECVVPPKISVHPVSQQVFVNEPAIFYCWVQGQMSSKITWRKLGGSLSGATVEDGALQINSVQRSHVGSYMCTAHTGLGLFRIICRLQVKGLGRSAILAKNENHLEKLRNWLSSVEQTKTSYWKRCWRASVDGWLSTTFHSLCDNKGPTITIIRVGRYIFGGYTSTSWIFLSSGRNIYICLITGGPDKRRVWLFIRNIKEGWGPRKLLQTGKYSSKRYSIYSCSSHGPRFGGGADINLVNPTSSSSNSNSNLGYTFQSPSSRHGYSSSFAKSFLAGSYYFRPDEIEVFYETSAFPHAGGKEKCPAWGKKCTTCGKLNHFAKCCRSKRKVNESIVKTVRQEVQSDSSDAESLCGIEEVGAVESNTKPKPVRSIKIENHVVKGLIDTGASVNVMDECTFQQLLANKIKLEESTSVLRSYQTNENPSRPLTVMGKFDAVVESNTRIIPATFHVFKGNTNMEPLIGFQTAESLGLVVITNAIRTDSEMFTGKLLEEYTDLFPGIGKMEGVQVDLHVDRTVTPVAQPHWRIPFIVRPKLEAELERLIRDDVIEKVEEPTSWVSPVVITPKRTANEIRLNVDMREANKAIPRTHTIMPTLEDITHELNGATFFSHLDKNNGYHQLELQENSRDITTFSTHIGLYRYKRLNSGTRSAGEIFQDTVSREITRNIPGCLNISADILVYGKTQQEHDRNLDKLFKKAREKKITFNKGKCEFNKQSCVYYGMKFSKDGASPDPRKVEAIKAAEPPRNAKELNSFLCTVQYNARFMEKYAPQTDLLRGLLKANVFAWTRNHQEAFESLKEGLSSDTVLVYFDPAAEHEVHVDGCPLGISATLVQRESSDKGWRVVQYASRALSDAERNYSQIELEMLDAQGTDNRAIGTPEISTSQNVHVGNNLQRLQASLKKREEV</sequence>
<dbReference type="GO" id="GO:0006508">
    <property type="term" value="P:proteolysis"/>
    <property type="evidence" value="ECO:0007669"/>
    <property type="project" value="InterPro"/>
</dbReference>
<evidence type="ECO:0000313" key="10">
    <source>
        <dbReference type="Proteomes" id="UP000225706"/>
    </source>
</evidence>
<dbReference type="CDD" id="cd01647">
    <property type="entry name" value="RT_LTR"/>
    <property type="match status" value="1"/>
</dbReference>
<dbReference type="GO" id="GO:0004190">
    <property type="term" value="F:aspartic-type endopeptidase activity"/>
    <property type="evidence" value="ECO:0007669"/>
    <property type="project" value="InterPro"/>
</dbReference>
<dbReference type="CDD" id="cd00303">
    <property type="entry name" value="retropepsin_like"/>
    <property type="match status" value="1"/>
</dbReference>
<dbReference type="Proteomes" id="UP000225706">
    <property type="component" value="Unassembled WGS sequence"/>
</dbReference>
<dbReference type="InterPro" id="IPR043502">
    <property type="entry name" value="DNA/RNA_pol_sf"/>
</dbReference>
<keyword evidence="4" id="KW-0175">Coiled coil</keyword>
<dbReference type="Gene3D" id="2.40.70.10">
    <property type="entry name" value="Acid Proteases"/>
    <property type="match status" value="1"/>
</dbReference>
<name>A0A2B4R5G3_STYPI</name>
<evidence type="ECO:0000259" key="8">
    <source>
        <dbReference type="PROSITE" id="PS51886"/>
    </source>
</evidence>
<gene>
    <name evidence="9" type="primary">POL</name>
    <name evidence="9" type="ORF">AWC38_SpisGene22320</name>
</gene>
<dbReference type="InterPro" id="IPR000477">
    <property type="entry name" value="RT_dom"/>
</dbReference>
<protein>
    <submittedName>
        <fullName evidence="9">Retrovirus-related Pol polyprotein</fullName>
    </submittedName>
</protein>
<dbReference type="SUPFAM" id="SSF50630">
    <property type="entry name" value="Acid proteases"/>
    <property type="match status" value="1"/>
</dbReference>
<dbReference type="SUPFAM" id="SSF56672">
    <property type="entry name" value="DNA/RNA polymerases"/>
    <property type="match status" value="1"/>
</dbReference>
<keyword evidence="2" id="KW-0694">RNA-binding</keyword>
<dbReference type="PROSITE" id="PS50835">
    <property type="entry name" value="IG_LIKE"/>
    <property type="match status" value="1"/>
</dbReference>
<evidence type="ECO:0000256" key="6">
    <source>
        <dbReference type="SAM" id="Phobius"/>
    </source>
</evidence>
<keyword evidence="6" id="KW-1133">Transmembrane helix</keyword>
<keyword evidence="6" id="KW-0812">Transmembrane</keyword>
<dbReference type="InterPro" id="IPR041577">
    <property type="entry name" value="RT_RNaseH_2"/>
</dbReference>
<dbReference type="SMART" id="SM00409">
    <property type="entry name" value="IG"/>
    <property type="match status" value="1"/>
</dbReference>
<dbReference type="PROSITE" id="PS51886">
    <property type="entry name" value="TLDC"/>
    <property type="match status" value="1"/>
</dbReference>
<evidence type="ECO:0000256" key="1">
    <source>
        <dbReference type="ARBA" id="ARBA00022842"/>
    </source>
</evidence>
<accession>A0A2B4R5G3</accession>
<keyword evidence="3" id="KW-0229">DNA integration</keyword>
<dbReference type="InterPro" id="IPR003598">
    <property type="entry name" value="Ig_sub2"/>
</dbReference>
<dbReference type="EMBL" id="LSMT01000940">
    <property type="protein sequence ID" value="PFX13584.1"/>
    <property type="molecule type" value="Genomic_DNA"/>
</dbReference>
<dbReference type="Pfam" id="PF17919">
    <property type="entry name" value="RT_RNaseH_2"/>
    <property type="match status" value="1"/>
</dbReference>
<dbReference type="Gene3D" id="2.60.40.10">
    <property type="entry name" value="Immunoglobulins"/>
    <property type="match status" value="1"/>
</dbReference>
<evidence type="ECO:0000256" key="2">
    <source>
        <dbReference type="ARBA" id="ARBA00022884"/>
    </source>
</evidence>
<dbReference type="InterPro" id="IPR008160">
    <property type="entry name" value="Collagen"/>
</dbReference>
<evidence type="ECO:0000256" key="4">
    <source>
        <dbReference type="SAM" id="Coils"/>
    </source>
</evidence>
<dbReference type="Gene3D" id="3.10.10.10">
    <property type="entry name" value="HIV Type 1 Reverse Transcriptase, subunit A, domain 1"/>
    <property type="match status" value="1"/>
</dbReference>
<dbReference type="PANTHER" id="PTHR37984">
    <property type="entry name" value="PROTEIN CBG26694"/>
    <property type="match status" value="1"/>
</dbReference>
<dbReference type="Pfam" id="PF01391">
    <property type="entry name" value="Collagen"/>
    <property type="match status" value="1"/>
</dbReference>
<dbReference type="Gene3D" id="3.30.70.270">
    <property type="match status" value="2"/>
</dbReference>
<feature type="region of interest" description="Disordered" evidence="5">
    <location>
        <begin position="121"/>
        <end position="212"/>
    </location>
</feature>
<dbReference type="STRING" id="50429.A0A2B4R5G3"/>
<evidence type="ECO:0000259" key="7">
    <source>
        <dbReference type="PROSITE" id="PS50835"/>
    </source>
</evidence>
<organism evidence="9 10">
    <name type="scientific">Stylophora pistillata</name>
    <name type="common">Smooth cauliflower coral</name>
    <dbReference type="NCBI Taxonomy" id="50429"/>
    <lineage>
        <taxon>Eukaryota</taxon>
        <taxon>Metazoa</taxon>
        <taxon>Cnidaria</taxon>
        <taxon>Anthozoa</taxon>
        <taxon>Hexacorallia</taxon>
        <taxon>Scleractinia</taxon>
        <taxon>Astrocoeniina</taxon>
        <taxon>Pocilloporidae</taxon>
        <taxon>Stylophora</taxon>
    </lineage>
</organism>
<dbReference type="GO" id="GO:0003723">
    <property type="term" value="F:RNA binding"/>
    <property type="evidence" value="ECO:0007669"/>
    <property type="project" value="UniProtKB-KW"/>
</dbReference>
<dbReference type="InterPro" id="IPR003599">
    <property type="entry name" value="Ig_sub"/>
</dbReference>
<feature type="domain" description="TLDc" evidence="8">
    <location>
        <begin position="317"/>
        <end position="512"/>
    </location>
</feature>
<dbReference type="PROSITE" id="PS00141">
    <property type="entry name" value="ASP_PROTEASE"/>
    <property type="match status" value="1"/>
</dbReference>
<dbReference type="InterPro" id="IPR006571">
    <property type="entry name" value="TLDc_dom"/>
</dbReference>
<dbReference type="Pfam" id="PF00078">
    <property type="entry name" value="RVT_1"/>
    <property type="match status" value="1"/>
</dbReference>
<dbReference type="SMART" id="SM00408">
    <property type="entry name" value="IGc2"/>
    <property type="match status" value="1"/>
</dbReference>
<reference evidence="10" key="1">
    <citation type="journal article" date="2017" name="bioRxiv">
        <title>Comparative analysis of the genomes of Stylophora pistillata and Acropora digitifera provides evidence for extensive differences between species of corals.</title>
        <authorList>
            <person name="Voolstra C.R."/>
            <person name="Li Y."/>
            <person name="Liew Y.J."/>
            <person name="Baumgarten S."/>
            <person name="Zoccola D."/>
            <person name="Flot J.-F."/>
            <person name="Tambutte S."/>
            <person name="Allemand D."/>
            <person name="Aranda M."/>
        </authorList>
    </citation>
    <scope>NUCLEOTIDE SEQUENCE [LARGE SCALE GENOMIC DNA]</scope>
</reference>